<sequence>ELMEDPNKWGLRRPEQSADVFLESITNSVRQYDMTLSQEQAFTKVINHRLQIIWGPPGSGKTHFLALTILRFIDILCSLSHKGKGQGPHTIVLTAHTHTAINNLVARVARLHEEIAPHMGSEHLIRPLTIYRLKDPSSTQVKGVIYVEPMDLAKLQRQPQGDGNDDVMLMIDEGSQLLAADAIHAIECLDPERGRLIVAGDHLQLGPIILGDYPASEQPTDPTGSIMKNLMRKKNNTPNRQLGTFLQKIYGPNYQVQNPSKSLPFSGEFRGSSFPGEIRRILDPDRSAVCIELQLTNDKTCQEAIKVRSDPRAAAYLEAVFVAGIVEFYLEMVGKNTATSLFVAVPHHIQRLAILDKIQLPELEKKYPLAEIKVDTTEKMQGQEADLVVVCFALFDDFMLVNELAYLYSVHRWIVALSRAR</sequence>
<dbReference type="AlphaFoldDB" id="A0A9P6SRR3"/>
<evidence type="ECO:0000313" key="8">
    <source>
        <dbReference type="EMBL" id="KAF9994161.1"/>
    </source>
</evidence>
<dbReference type="InterPro" id="IPR027417">
    <property type="entry name" value="P-loop_NTPase"/>
</dbReference>
<dbReference type="CDD" id="cd17934">
    <property type="entry name" value="DEXXQc_Upf1-like"/>
    <property type="match status" value="1"/>
</dbReference>
<organism evidence="8 9">
    <name type="scientific">Modicella reniformis</name>
    <dbReference type="NCBI Taxonomy" id="1440133"/>
    <lineage>
        <taxon>Eukaryota</taxon>
        <taxon>Fungi</taxon>
        <taxon>Fungi incertae sedis</taxon>
        <taxon>Mucoromycota</taxon>
        <taxon>Mortierellomycotina</taxon>
        <taxon>Mortierellomycetes</taxon>
        <taxon>Mortierellales</taxon>
        <taxon>Mortierellaceae</taxon>
        <taxon>Modicella</taxon>
    </lineage>
</organism>
<evidence type="ECO:0000256" key="4">
    <source>
        <dbReference type="ARBA" id="ARBA00022806"/>
    </source>
</evidence>
<comment type="similarity">
    <text evidence="1">Belongs to the DNA2/NAM7 helicase family.</text>
</comment>
<comment type="caution">
    <text evidence="8">The sequence shown here is derived from an EMBL/GenBank/DDBJ whole genome shotgun (WGS) entry which is preliminary data.</text>
</comment>
<evidence type="ECO:0000259" key="7">
    <source>
        <dbReference type="Pfam" id="PF13087"/>
    </source>
</evidence>
<dbReference type="GO" id="GO:0043139">
    <property type="term" value="F:5'-3' DNA helicase activity"/>
    <property type="evidence" value="ECO:0007669"/>
    <property type="project" value="TreeGrafter"/>
</dbReference>
<dbReference type="SUPFAM" id="SSF52540">
    <property type="entry name" value="P-loop containing nucleoside triphosphate hydrolases"/>
    <property type="match status" value="1"/>
</dbReference>
<evidence type="ECO:0000313" key="9">
    <source>
        <dbReference type="Proteomes" id="UP000749646"/>
    </source>
</evidence>
<feature type="non-terminal residue" evidence="8">
    <location>
        <position position="421"/>
    </location>
</feature>
<feature type="domain" description="DNA2/NAM7 helicase-like C-terminal" evidence="7">
    <location>
        <begin position="301"/>
        <end position="421"/>
    </location>
</feature>
<dbReference type="Pfam" id="PF13087">
    <property type="entry name" value="AAA_12"/>
    <property type="match status" value="1"/>
</dbReference>
<dbReference type="InterPro" id="IPR050534">
    <property type="entry name" value="Coronavir_polyprotein_1ab"/>
</dbReference>
<accession>A0A9P6SRR3</accession>
<proteinExistence type="inferred from homology"/>
<reference evidence="8" key="1">
    <citation type="journal article" date="2020" name="Fungal Divers.">
        <title>Resolving the Mortierellaceae phylogeny through synthesis of multi-gene phylogenetics and phylogenomics.</title>
        <authorList>
            <person name="Vandepol N."/>
            <person name="Liber J."/>
            <person name="Desiro A."/>
            <person name="Na H."/>
            <person name="Kennedy M."/>
            <person name="Barry K."/>
            <person name="Grigoriev I.V."/>
            <person name="Miller A.N."/>
            <person name="O'Donnell K."/>
            <person name="Stajich J.E."/>
            <person name="Bonito G."/>
        </authorList>
    </citation>
    <scope>NUCLEOTIDE SEQUENCE</scope>
    <source>
        <strain evidence="8">MES-2147</strain>
    </source>
</reference>
<evidence type="ECO:0000256" key="5">
    <source>
        <dbReference type="ARBA" id="ARBA00022840"/>
    </source>
</evidence>
<gene>
    <name evidence="8" type="ORF">BGZ65_010236</name>
</gene>
<dbReference type="PANTHER" id="PTHR43788:SF8">
    <property type="entry name" value="DNA-BINDING PROTEIN SMUBP-2"/>
    <property type="match status" value="1"/>
</dbReference>
<name>A0A9P6SRR3_9FUNG</name>
<dbReference type="EMBL" id="JAAAHW010001645">
    <property type="protein sequence ID" value="KAF9994161.1"/>
    <property type="molecule type" value="Genomic_DNA"/>
</dbReference>
<dbReference type="InterPro" id="IPR041677">
    <property type="entry name" value="DNA2/NAM7_AAA_11"/>
</dbReference>
<evidence type="ECO:0000259" key="6">
    <source>
        <dbReference type="Pfam" id="PF13086"/>
    </source>
</evidence>
<dbReference type="OrthoDB" id="6513042at2759"/>
<dbReference type="Gene3D" id="3.40.50.300">
    <property type="entry name" value="P-loop containing nucleotide triphosphate hydrolases"/>
    <property type="match status" value="2"/>
</dbReference>
<keyword evidence="4" id="KW-0347">Helicase</keyword>
<evidence type="ECO:0000256" key="1">
    <source>
        <dbReference type="ARBA" id="ARBA00007913"/>
    </source>
</evidence>
<evidence type="ECO:0000256" key="3">
    <source>
        <dbReference type="ARBA" id="ARBA00022801"/>
    </source>
</evidence>
<evidence type="ECO:0000256" key="2">
    <source>
        <dbReference type="ARBA" id="ARBA00022741"/>
    </source>
</evidence>
<dbReference type="Proteomes" id="UP000749646">
    <property type="component" value="Unassembled WGS sequence"/>
</dbReference>
<dbReference type="InterPro" id="IPR041679">
    <property type="entry name" value="DNA2/NAM7-like_C"/>
</dbReference>
<dbReference type="GO" id="GO:0016787">
    <property type="term" value="F:hydrolase activity"/>
    <property type="evidence" value="ECO:0007669"/>
    <property type="project" value="UniProtKB-KW"/>
</dbReference>
<dbReference type="PANTHER" id="PTHR43788">
    <property type="entry name" value="DNA2/NAM7 HELICASE FAMILY MEMBER"/>
    <property type="match status" value="1"/>
</dbReference>
<feature type="domain" description="DNA2/NAM7 helicase helicase" evidence="6">
    <location>
        <begin position="37"/>
        <end position="142"/>
    </location>
</feature>
<keyword evidence="2" id="KW-0547">Nucleotide-binding</keyword>
<dbReference type="GO" id="GO:0005524">
    <property type="term" value="F:ATP binding"/>
    <property type="evidence" value="ECO:0007669"/>
    <property type="project" value="UniProtKB-KW"/>
</dbReference>
<keyword evidence="5" id="KW-0067">ATP-binding</keyword>
<keyword evidence="3" id="KW-0378">Hydrolase</keyword>
<dbReference type="Pfam" id="PF13086">
    <property type="entry name" value="AAA_11"/>
    <property type="match status" value="1"/>
</dbReference>
<keyword evidence="9" id="KW-1185">Reference proteome</keyword>
<feature type="non-terminal residue" evidence="8">
    <location>
        <position position="1"/>
    </location>
</feature>
<evidence type="ECO:0008006" key="10">
    <source>
        <dbReference type="Google" id="ProtNLM"/>
    </source>
</evidence>
<protein>
    <recommendedName>
        <fullName evidence="10">RNA helicase</fullName>
    </recommendedName>
</protein>